<protein>
    <submittedName>
        <fullName evidence="1">Phage portal protein</fullName>
    </submittedName>
</protein>
<accession>A0ABN6I0A9</accession>
<dbReference type="InterPro" id="IPR006429">
    <property type="entry name" value="Phage_lambda_portal"/>
</dbReference>
<dbReference type="Proteomes" id="UP000826775">
    <property type="component" value="Chromosome"/>
</dbReference>
<reference evidence="1 2" key="1">
    <citation type="submission" date="2021-07" db="EMBL/GenBank/DDBJ databases">
        <title>Novel Helicobacter sp. Isolated from a dog.</title>
        <authorList>
            <person name="Rimbara E."/>
            <person name="Suzuki M."/>
        </authorList>
    </citation>
    <scope>NUCLEOTIDE SEQUENCE [LARGE SCALE GENOMIC DNA]</scope>
    <source>
        <strain evidence="2">NHP19-003</strain>
    </source>
</reference>
<gene>
    <name evidence="1" type="ORF">NHP190003_03380</name>
</gene>
<organism evidence="1 2">
    <name type="scientific">Helicobacter gastrocanis</name>
    <dbReference type="NCBI Taxonomy" id="2849641"/>
    <lineage>
        <taxon>Bacteria</taxon>
        <taxon>Pseudomonadati</taxon>
        <taxon>Campylobacterota</taxon>
        <taxon>Epsilonproteobacteria</taxon>
        <taxon>Campylobacterales</taxon>
        <taxon>Helicobacteraceae</taxon>
        <taxon>Helicobacter</taxon>
    </lineage>
</organism>
<keyword evidence="2" id="KW-1185">Reference proteome</keyword>
<dbReference type="Pfam" id="PF05136">
    <property type="entry name" value="Phage_portal_2"/>
    <property type="match status" value="1"/>
</dbReference>
<name>A0ABN6I0A9_9HELI</name>
<sequence length="454" mass="51662">MGFFGLFKKQTPKTKRVNFFATPPSLDPSQLERQELFRLLNNTQADAHFAPLRAQARSIAMNSPLIAGFFDTLDSEIFGDNGITLDMASPDATLNGAVEKAFLKWRGDIPFSALSFWEVESLVLLHFKRDGEAFVYLNETPAGLSVQVIDPVNVDETQDDGRLVKKGVKVDENHAPIAYFIRDQNENLQEIPADRVLHIFKRLNALQTRGVSALAPVIYPVFQKDHFKSAELKRARLQSEITGFLVPNETEDDLDIPGIFQDQDQEQKPQTTIQEHAEVGKMTYIDKNIKPYFTESHNATNIEFFIKQTDKEIAKALGISYSTLTGDLNEVNYSSIRHGASEQRRQFRGLQNFIIRHLHNKVFKAWLANEIKRGAFRVELFETILNNFAFKPQGWEYIDPFKEMNANKVALDTGQKTLSQILREQGREFDSHMQELKKEAKVLKNSPLKAKNGG</sequence>
<dbReference type="NCBIfam" id="TIGR01539">
    <property type="entry name" value="portal_lambda"/>
    <property type="match status" value="1"/>
</dbReference>
<proteinExistence type="predicted"/>
<dbReference type="EMBL" id="AP024814">
    <property type="protein sequence ID" value="BCZ17056.1"/>
    <property type="molecule type" value="Genomic_DNA"/>
</dbReference>
<evidence type="ECO:0000313" key="1">
    <source>
        <dbReference type="EMBL" id="BCZ17056.1"/>
    </source>
</evidence>
<evidence type="ECO:0000313" key="2">
    <source>
        <dbReference type="Proteomes" id="UP000826775"/>
    </source>
</evidence>
<dbReference type="RefSeq" id="WP_221280066.1">
    <property type="nucleotide sequence ID" value="NZ_AP024814.1"/>
</dbReference>